<name>A0ABU4FVY7_9BACL</name>
<comment type="similarity">
    <text evidence="1 5">Belongs to the metallo-dependent hydrolases superfamily. CpsB/CapC family.</text>
</comment>
<evidence type="ECO:0000256" key="4">
    <source>
        <dbReference type="ARBA" id="ARBA00051722"/>
    </source>
</evidence>
<dbReference type="Pfam" id="PF19567">
    <property type="entry name" value="CpsB_CapC"/>
    <property type="match status" value="1"/>
</dbReference>
<dbReference type="Proteomes" id="UP001280629">
    <property type="component" value="Unassembled WGS sequence"/>
</dbReference>
<gene>
    <name evidence="6" type="ORF">QT716_02290</name>
</gene>
<sequence length="253" mass="28192">MIDVHMHILFGVDDGPKTIEETMRLLEIAQAEGITDIISTSHAMHPQYNVEAKEVRNQVRLLNDKIADSGSGITLHSGQEVRLVADLVEKVKEKRVLTMADSRYLLLELPSGNVPNYTTSMISKLLAEGITPVIAHPERNRGIAEKPERLERLVRAGALAQITGGSVAGAFGKNIQNLSFQLIEANLIHLYGSDAHNTTVRPPLFAMGLDVLEKKLGGYADLLLENNRWVLDDEYVTILEPEILSKQKKWFFF</sequence>
<comment type="catalytic activity">
    <reaction evidence="4 5">
        <text>O-phospho-L-tyrosyl-[protein] + H2O = L-tyrosyl-[protein] + phosphate</text>
        <dbReference type="Rhea" id="RHEA:10684"/>
        <dbReference type="Rhea" id="RHEA-COMP:10136"/>
        <dbReference type="Rhea" id="RHEA-COMP:20101"/>
        <dbReference type="ChEBI" id="CHEBI:15377"/>
        <dbReference type="ChEBI" id="CHEBI:43474"/>
        <dbReference type="ChEBI" id="CHEBI:46858"/>
        <dbReference type="ChEBI" id="CHEBI:61978"/>
        <dbReference type="EC" id="3.1.3.48"/>
    </reaction>
</comment>
<dbReference type="PANTHER" id="PTHR39181:SF1">
    <property type="entry name" value="TYROSINE-PROTEIN PHOSPHATASE YWQE"/>
    <property type="match status" value="1"/>
</dbReference>
<protein>
    <recommendedName>
        <fullName evidence="5">Tyrosine-protein phosphatase</fullName>
        <ecNumber evidence="5">3.1.3.48</ecNumber>
    </recommendedName>
</protein>
<comment type="caution">
    <text evidence="6">The sequence shown here is derived from an EMBL/GenBank/DDBJ whole genome shotgun (WGS) entry which is preliminary data.</text>
</comment>
<evidence type="ECO:0000256" key="5">
    <source>
        <dbReference type="PIRNR" id="PIRNR016557"/>
    </source>
</evidence>
<evidence type="ECO:0000313" key="7">
    <source>
        <dbReference type="Proteomes" id="UP001280629"/>
    </source>
</evidence>
<organism evidence="6 7">
    <name type="scientific">Sporosarcina aquimarina</name>
    <dbReference type="NCBI Taxonomy" id="114975"/>
    <lineage>
        <taxon>Bacteria</taxon>
        <taxon>Bacillati</taxon>
        <taxon>Bacillota</taxon>
        <taxon>Bacilli</taxon>
        <taxon>Bacillales</taxon>
        <taxon>Caryophanaceae</taxon>
        <taxon>Sporosarcina</taxon>
    </lineage>
</organism>
<proteinExistence type="inferred from homology"/>
<evidence type="ECO:0000256" key="1">
    <source>
        <dbReference type="ARBA" id="ARBA00005750"/>
    </source>
</evidence>
<dbReference type="EMBL" id="JAUBDH010000001">
    <property type="protein sequence ID" value="MDW0108873.1"/>
    <property type="molecule type" value="Genomic_DNA"/>
</dbReference>
<keyword evidence="7" id="KW-1185">Reference proteome</keyword>
<dbReference type="SUPFAM" id="SSF89550">
    <property type="entry name" value="PHP domain-like"/>
    <property type="match status" value="1"/>
</dbReference>
<keyword evidence="2 5" id="KW-0378">Hydrolase</keyword>
<reference evidence="6 7" key="1">
    <citation type="submission" date="2023-06" db="EMBL/GenBank/DDBJ databases">
        <title>Sporosarcina sp. nov., isolated from Korean traditional fermented seafood 'Jeotgal'.</title>
        <authorList>
            <person name="Yang A.-I."/>
            <person name="Shin N.-R."/>
        </authorList>
    </citation>
    <scope>NUCLEOTIDE SEQUENCE [LARGE SCALE GENOMIC DNA]</scope>
    <source>
        <strain evidence="6 7">KCTC3840</strain>
    </source>
</reference>
<dbReference type="EC" id="3.1.3.48" evidence="5"/>
<evidence type="ECO:0000256" key="2">
    <source>
        <dbReference type="ARBA" id="ARBA00022801"/>
    </source>
</evidence>
<dbReference type="Gene3D" id="3.20.20.140">
    <property type="entry name" value="Metal-dependent hydrolases"/>
    <property type="match status" value="1"/>
</dbReference>
<evidence type="ECO:0000256" key="3">
    <source>
        <dbReference type="ARBA" id="ARBA00022912"/>
    </source>
</evidence>
<evidence type="ECO:0000313" key="6">
    <source>
        <dbReference type="EMBL" id="MDW0108873.1"/>
    </source>
</evidence>
<accession>A0ABU4FVY7</accession>
<dbReference type="PANTHER" id="PTHR39181">
    <property type="entry name" value="TYROSINE-PROTEIN PHOSPHATASE YWQE"/>
    <property type="match status" value="1"/>
</dbReference>
<dbReference type="RefSeq" id="WP_317934166.1">
    <property type="nucleotide sequence ID" value="NZ_JAUBDH010000001.1"/>
</dbReference>
<dbReference type="InterPro" id="IPR016195">
    <property type="entry name" value="Pol/histidinol_Pase-like"/>
</dbReference>
<keyword evidence="3 5" id="KW-0904">Protein phosphatase</keyword>
<dbReference type="InterPro" id="IPR016667">
    <property type="entry name" value="Caps_polysacc_synth_CpsB/CapC"/>
</dbReference>
<dbReference type="PIRSF" id="PIRSF016557">
    <property type="entry name" value="Caps_synth_CpsB"/>
    <property type="match status" value="1"/>
</dbReference>